<dbReference type="EMBL" id="CP014143">
    <property type="protein sequence ID" value="AOS95705.1"/>
    <property type="molecule type" value="Genomic_DNA"/>
</dbReference>
<dbReference type="InterPro" id="IPR012910">
    <property type="entry name" value="Plug_dom"/>
</dbReference>
<evidence type="ECO:0000256" key="7">
    <source>
        <dbReference type="ARBA" id="ARBA00023237"/>
    </source>
</evidence>
<dbReference type="PROSITE" id="PS52016">
    <property type="entry name" value="TONB_DEPENDENT_REC_3"/>
    <property type="match status" value="1"/>
</dbReference>
<dbReference type="Proteomes" id="UP000095672">
    <property type="component" value="Chromosome"/>
</dbReference>
<evidence type="ECO:0000256" key="3">
    <source>
        <dbReference type="ARBA" id="ARBA00022452"/>
    </source>
</evidence>
<dbReference type="AlphaFoldDB" id="A0A1C9W3I0"/>
<evidence type="ECO:0000256" key="5">
    <source>
        <dbReference type="ARBA" id="ARBA00023077"/>
    </source>
</evidence>
<feature type="signal peptide" evidence="10">
    <location>
        <begin position="1"/>
        <end position="26"/>
    </location>
</feature>
<keyword evidence="13" id="KW-0675">Receptor</keyword>
<evidence type="ECO:0000256" key="6">
    <source>
        <dbReference type="ARBA" id="ARBA00023136"/>
    </source>
</evidence>
<dbReference type="Pfam" id="PF00593">
    <property type="entry name" value="TonB_dep_Rec_b-barrel"/>
    <property type="match status" value="1"/>
</dbReference>
<dbReference type="Gene3D" id="2.170.130.10">
    <property type="entry name" value="TonB-dependent receptor, plug domain"/>
    <property type="match status" value="1"/>
</dbReference>
<name>A0A1C9W3I0_9GAMM</name>
<keyword evidence="4 8" id="KW-0812">Transmembrane</keyword>
<evidence type="ECO:0000256" key="2">
    <source>
        <dbReference type="ARBA" id="ARBA00022448"/>
    </source>
</evidence>
<dbReference type="STRING" id="1769779.AUP74_00233"/>
<feature type="domain" description="TonB-dependent receptor plug" evidence="12">
    <location>
        <begin position="51"/>
        <end position="162"/>
    </location>
</feature>
<evidence type="ECO:0000259" key="12">
    <source>
        <dbReference type="Pfam" id="PF07715"/>
    </source>
</evidence>
<keyword evidence="3 8" id="KW-1134">Transmembrane beta strand</keyword>
<keyword evidence="2 8" id="KW-0813">Transport</keyword>
<dbReference type="Gene3D" id="2.40.170.20">
    <property type="entry name" value="TonB-dependent receptor, beta-barrel domain"/>
    <property type="match status" value="1"/>
</dbReference>
<dbReference type="GO" id="GO:0009279">
    <property type="term" value="C:cell outer membrane"/>
    <property type="evidence" value="ECO:0007669"/>
    <property type="project" value="UniProtKB-SubCell"/>
</dbReference>
<protein>
    <submittedName>
        <fullName evidence="13">Colicin I receptor</fullName>
    </submittedName>
</protein>
<evidence type="ECO:0000256" key="1">
    <source>
        <dbReference type="ARBA" id="ARBA00004571"/>
    </source>
</evidence>
<dbReference type="InterPro" id="IPR037066">
    <property type="entry name" value="Plug_dom_sf"/>
</dbReference>
<feature type="domain" description="TonB-dependent receptor-like beta-barrel" evidence="11">
    <location>
        <begin position="391"/>
        <end position="946"/>
    </location>
</feature>
<proteinExistence type="inferred from homology"/>
<reference evidence="14" key="1">
    <citation type="submission" date="2016-01" db="EMBL/GenBank/DDBJ databases">
        <title>Complete genome sequence of Microbulbifer sp. CCB-MM1, a halophile isolated from Matang Mangrove Forest, Perak.</title>
        <authorList>
            <person name="Moh T.H."/>
            <person name="Dinesh B."/>
            <person name="Lau N.-S."/>
            <person name="Go F."/>
            <person name="Alexander Chong S.-C."/>
        </authorList>
    </citation>
    <scope>NUCLEOTIDE SEQUENCE [LARGE SCALE GENOMIC DNA]</scope>
    <source>
        <strain evidence="14">CCB-MM1</strain>
    </source>
</reference>
<comment type="similarity">
    <text evidence="8 9">Belongs to the TonB-dependent receptor family.</text>
</comment>
<dbReference type="InterPro" id="IPR036942">
    <property type="entry name" value="Beta-barrel_TonB_sf"/>
</dbReference>
<dbReference type="Pfam" id="PF07715">
    <property type="entry name" value="Plug"/>
    <property type="match status" value="1"/>
</dbReference>
<evidence type="ECO:0000313" key="13">
    <source>
        <dbReference type="EMBL" id="AOS95705.1"/>
    </source>
</evidence>
<dbReference type="PANTHER" id="PTHR47234:SF2">
    <property type="entry name" value="TONB-DEPENDENT RECEPTOR"/>
    <property type="match status" value="1"/>
</dbReference>
<dbReference type="SUPFAM" id="SSF56935">
    <property type="entry name" value="Porins"/>
    <property type="match status" value="1"/>
</dbReference>
<keyword evidence="5 9" id="KW-0798">TonB box</keyword>
<evidence type="ECO:0000256" key="10">
    <source>
        <dbReference type="SAM" id="SignalP"/>
    </source>
</evidence>
<evidence type="ECO:0000313" key="14">
    <source>
        <dbReference type="Proteomes" id="UP000095672"/>
    </source>
</evidence>
<evidence type="ECO:0000256" key="8">
    <source>
        <dbReference type="PROSITE-ProRule" id="PRU01360"/>
    </source>
</evidence>
<dbReference type="KEGG" id="micc:AUP74_00233"/>
<keyword evidence="14" id="KW-1185">Reference proteome</keyword>
<evidence type="ECO:0000259" key="11">
    <source>
        <dbReference type="Pfam" id="PF00593"/>
    </source>
</evidence>
<keyword evidence="10" id="KW-0732">Signal</keyword>
<dbReference type="PANTHER" id="PTHR47234">
    <property type="match status" value="1"/>
</dbReference>
<sequence precursor="true">MTQRMYKNKLALAISMAGSMVLPAFAAENSTPAGELEEVTVTGSYISGTPEDAALPVTVIDAEELKQRGSPTVLDIVKSLTMTGPVLGDTNQFRSANQNRIGGGSINLRGLGPERTLVLLNGKRIQYGQVDTNMLPLGAIDRVEILKDGAAATYGSDAIGGVANFVTRSGFEGVDVSADYRAVDGSDGDTAISAAYGWQGENGNILLSAGYQHRSELSVLERDWANQPRNVNPTPYSTLGNPGIYWPLNASFGSSGPGLTRDANCSSLGGEDGYFLFYPVCYWSYGESLNLVEEEERYQVFAEANFDLSETTRFHFETLYASNETPGLRSSPSYPPLQGPFGPGSVGVFSTPISNPGAVTALEQAGYSAGQIADTSLISMTFWRPFALSGNPTDGGAGGAKSERSYEVTRVSAGLEGEFSDSLDWSLSTTYVRDEAFARTPDILINRLQSALNGFGGPNCSGAVAGANGCEYFNPFSNAVASNPATGEVNPGYVSANANGSELSAWLFDDVLQRSVSDYWVVDGVVSGDTGLSLSGGEVAYAVGAQYRGLDYQYDPLNDNSNALITPCPTPGDMSCQFATGPFLFQGQTVPSRLEEDVYAAFAELNLPLSDAINVQAAVRFEDYGGQTGSTTNPKVSGKWQLNDGFALRGSVGTTFRGPTPGNRSEGGNTSLTGIAAAGNAFKSVDQFGNPSVGPEQAFTYNIGALFNVGSFTANLDYWSYELEDQIVSVPANVIATSVAGIGSGTQPVDCSSPLRSLITFADNDSCVQGVTVANDIQRVRSDTTNGPTILTSGIDASANYVFENIASGSLELNAMLSYVMEYEQEAFVYSGATVSEAYEAAGFANYNRLPGSMPELRGAVYAQYDRGAHSLRATYSYIDGVVDDRGPTVVQTDFSLTGCTVETASAPGCQLIDFGQPVQSYETLDLNYTVALDPWDTSVTFAVLNALDTDPPEARLELGYDPSIASPYGRTFKLAVRKQF</sequence>
<organism evidence="13 14">
    <name type="scientific">Microbulbifer aggregans</name>
    <dbReference type="NCBI Taxonomy" id="1769779"/>
    <lineage>
        <taxon>Bacteria</taxon>
        <taxon>Pseudomonadati</taxon>
        <taxon>Pseudomonadota</taxon>
        <taxon>Gammaproteobacteria</taxon>
        <taxon>Cellvibrionales</taxon>
        <taxon>Microbulbiferaceae</taxon>
        <taxon>Microbulbifer</taxon>
    </lineage>
</organism>
<dbReference type="InterPro" id="IPR000531">
    <property type="entry name" value="Beta-barrel_TonB"/>
</dbReference>
<accession>A0A1C9W3I0</accession>
<comment type="subcellular location">
    <subcellularLocation>
        <location evidence="1 8">Cell outer membrane</location>
        <topology evidence="1 8">Multi-pass membrane protein</topology>
    </subcellularLocation>
</comment>
<feature type="chain" id="PRO_5008895335" evidence="10">
    <location>
        <begin position="27"/>
        <end position="981"/>
    </location>
</feature>
<keyword evidence="7 8" id="KW-0998">Cell outer membrane</keyword>
<evidence type="ECO:0000256" key="9">
    <source>
        <dbReference type="RuleBase" id="RU003357"/>
    </source>
</evidence>
<gene>
    <name evidence="13" type="primary">cirA_6</name>
    <name evidence="13" type="ORF">AUP74_00233</name>
</gene>
<evidence type="ECO:0000256" key="4">
    <source>
        <dbReference type="ARBA" id="ARBA00022692"/>
    </source>
</evidence>
<keyword evidence="6 8" id="KW-0472">Membrane</keyword>
<dbReference type="PATRIC" id="fig|1769779.3.peg.229"/>
<dbReference type="InterPro" id="IPR039426">
    <property type="entry name" value="TonB-dep_rcpt-like"/>
</dbReference>